<evidence type="ECO:0000313" key="3">
    <source>
        <dbReference type="Proteomes" id="UP000733379"/>
    </source>
</evidence>
<dbReference type="EMBL" id="JAHKNI010000003">
    <property type="protein sequence ID" value="MBU3062295.1"/>
    <property type="molecule type" value="Genomic_DNA"/>
</dbReference>
<dbReference type="Pfam" id="PF14246">
    <property type="entry name" value="TetR_C_7"/>
    <property type="match status" value="1"/>
</dbReference>
<gene>
    <name evidence="2" type="ORF">KO481_12250</name>
</gene>
<proteinExistence type="predicted"/>
<organism evidence="2 3">
    <name type="scientific">Nocardia albiluteola</name>
    <dbReference type="NCBI Taxonomy" id="2842303"/>
    <lineage>
        <taxon>Bacteria</taxon>
        <taxon>Bacillati</taxon>
        <taxon>Actinomycetota</taxon>
        <taxon>Actinomycetes</taxon>
        <taxon>Mycobacteriales</taxon>
        <taxon>Nocardiaceae</taxon>
        <taxon>Nocardia</taxon>
    </lineage>
</organism>
<dbReference type="InterPro" id="IPR039536">
    <property type="entry name" value="TetR_C_Proteobacteria"/>
</dbReference>
<comment type="caution">
    <text evidence="2">The sequence shown here is derived from an EMBL/GenBank/DDBJ whole genome shotgun (WGS) entry which is preliminary data.</text>
</comment>
<dbReference type="RefSeq" id="WP_215917155.1">
    <property type="nucleotide sequence ID" value="NZ_JAHKNI010000003.1"/>
</dbReference>
<dbReference type="InterPro" id="IPR036271">
    <property type="entry name" value="Tet_transcr_reg_TetR-rel_C_sf"/>
</dbReference>
<accession>A0ABS6AXP6</accession>
<evidence type="ECO:0000313" key="2">
    <source>
        <dbReference type="EMBL" id="MBU3062295.1"/>
    </source>
</evidence>
<keyword evidence="3" id="KW-1185">Reference proteome</keyword>
<dbReference type="Gene3D" id="1.10.357.10">
    <property type="entry name" value="Tetracycline Repressor, domain 2"/>
    <property type="match status" value="1"/>
</dbReference>
<dbReference type="SUPFAM" id="SSF48498">
    <property type="entry name" value="Tetracyclin repressor-like, C-terminal domain"/>
    <property type="match status" value="1"/>
</dbReference>
<sequence length="130" mass="14577">MEYRDALTVAPTQPARQVLFALARGLYIRLTERIDLLRVVFTRAQTHPEMRARLDELTTEAQTLITGYLRARIDAGELREAPVDAAARTLLFTVVMSRLTDTPLSELDQSVDLLLHGLLNPNTQPESGHP</sequence>
<name>A0ABS6AXP6_9NOCA</name>
<reference evidence="2 3" key="1">
    <citation type="submission" date="2021-06" db="EMBL/GenBank/DDBJ databases">
        <title>Actinomycetes sequencing.</title>
        <authorList>
            <person name="Shan Q."/>
        </authorList>
    </citation>
    <scope>NUCLEOTIDE SEQUENCE [LARGE SCALE GENOMIC DNA]</scope>
    <source>
        <strain evidence="2 3">NEAU-G5</strain>
    </source>
</reference>
<protein>
    <submittedName>
        <fullName evidence="2">TetR/AcrR family transcriptional regulator C-terminal domain-containing protein</fullName>
    </submittedName>
</protein>
<feature type="domain" description="Transcriptional regulator TetR C-terminal Proteobacteria type" evidence="1">
    <location>
        <begin position="31"/>
        <end position="91"/>
    </location>
</feature>
<evidence type="ECO:0000259" key="1">
    <source>
        <dbReference type="Pfam" id="PF14246"/>
    </source>
</evidence>
<dbReference type="Proteomes" id="UP000733379">
    <property type="component" value="Unassembled WGS sequence"/>
</dbReference>